<organism evidence="2 3">
    <name type="scientific">Peptoclostridium acidaminophilum DSM 3953</name>
    <dbReference type="NCBI Taxonomy" id="1286171"/>
    <lineage>
        <taxon>Bacteria</taxon>
        <taxon>Bacillati</taxon>
        <taxon>Bacillota</taxon>
        <taxon>Clostridia</taxon>
        <taxon>Peptostreptococcales</taxon>
        <taxon>Peptoclostridiaceae</taxon>
        <taxon>Peptoclostridium</taxon>
    </lineage>
</organism>
<dbReference type="InterPro" id="IPR005321">
    <property type="entry name" value="Peptidase_S58_DmpA"/>
</dbReference>
<protein>
    <submittedName>
        <fullName evidence="2">D-aminopeptidase</fullName>
    </submittedName>
</protein>
<reference evidence="2 3" key="1">
    <citation type="journal article" date="2014" name="Genome Announc.">
        <title>Complete Genome Sequence of Amino Acid-Utilizing Eubacterium acidaminophilum al-2 (DSM 3953).</title>
        <authorList>
            <person name="Poehlein A."/>
            <person name="Andreesen J.R."/>
            <person name="Daniel R."/>
        </authorList>
    </citation>
    <scope>NUCLEOTIDE SEQUENCE [LARGE SCALE GENOMIC DNA]</scope>
    <source>
        <strain evidence="2 3">DSM 3953</strain>
        <plasmid evidence="3">Plasmid EAL2_808p</plasmid>
    </source>
</reference>
<dbReference type="InterPro" id="IPR016117">
    <property type="entry name" value="ArgJ-like_dom_sf"/>
</dbReference>
<dbReference type="SUPFAM" id="SSF56266">
    <property type="entry name" value="DmpA/ArgJ-like"/>
    <property type="match status" value="1"/>
</dbReference>
<dbReference type="GO" id="GO:0004177">
    <property type="term" value="F:aminopeptidase activity"/>
    <property type="evidence" value="ECO:0007669"/>
    <property type="project" value="UniProtKB-KW"/>
</dbReference>
<dbReference type="EMBL" id="CP007453">
    <property type="protein sequence ID" value="AHM58180.1"/>
    <property type="molecule type" value="Genomic_DNA"/>
</dbReference>
<dbReference type="Gene3D" id="3.60.70.12">
    <property type="entry name" value="L-amino peptidase D-ALA esterase/amidase"/>
    <property type="match status" value="1"/>
</dbReference>
<dbReference type="AlphaFoldDB" id="W8TBI0"/>
<geneLocation type="plasmid" evidence="2 3">
    <name>EAL2_808p</name>
</geneLocation>
<evidence type="ECO:0000313" key="2">
    <source>
        <dbReference type="EMBL" id="AHM58180.1"/>
    </source>
</evidence>
<name>W8TBI0_PEPAC</name>
<keyword evidence="3" id="KW-1185">Reference proteome</keyword>
<sequence length="368" mass="39015">MKKRARDMGIPFEGSTGRYNAITDVTGVEVGYSTIVSGNGELVVGKGPVRTGVTAILPRGKRWSACFSGWYALNGNGELTGTTWIEESGFLEGPVLITNTHSAGVVRDSSIGWMYEKGFYDPCSGDSFFLLPVIGETYDGRLNDINGFHVKKENVYEALDSAAGGFVEEGNVGGGMGMTCHEFKGGSGTSSRVLAEEDGGYTVGVFVQANHGKRKNLKIGGVHVGKELTDLMPEIHTTPAPPPGAGSIIVVIATDAPLLPHQLKRLARRAALGIGNIGGMGENSSGDIFVAFSTANDGASNRHENVNVDMLPNDRMNPIFEAVVHATEEAVVNSMIAAETTVGINGNTIHAIPIEQLLEILKRENKLV</sequence>
<keyword evidence="2" id="KW-0378">Hydrolase</keyword>
<dbReference type="PANTHER" id="PTHR36512:SF3">
    <property type="entry name" value="BLR5678 PROTEIN"/>
    <property type="match status" value="1"/>
</dbReference>
<dbReference type="Proteomes" id="UP000019591">
    <property type="component" value="Plasmid EAL2_808p"/>
</dbReference>
<dbReference type="HOGENOM" id="CLU_024709_0_0_9"/>
<dbReference type="RefSeq" id="WP_025437016.1">
    <property type="nucleotide sequence ID" value="NZ_CP007453.1"/>
</dbReference>
<comment type="similarity">
    <text evidence="1">Belongs to the peptidase S58 family.</text>
</comment>
<dbReference type="CDD" id="cd02253">
    <property type="entry name" value="DmpA"/>
    <property type="match status" value="1"/>
</dbReference>
<dbReference type="PATRIC" id="fig|1286171.3.peg.2860"/>
<dbReference type="Pfam" id="PF03576">
    <property type="entry name" value="Peptidase_S58"/>
    <property type="match status" value="1"/>
</dbReference>
<evidence type="ECO:0000313" key="3">
    <source>
        <dbReference type="Proteomes" id="UP000019591"/>
    </source>
</evidence>
<accession>W8TBI0</accession>
<evidence type="ECO:0000256" key="1">
    <source>
        <dbReference type="ARBA" id="ARBA00007068"/>
    </source>
</evidence>
<keyword evidence="2" id="KW-0614">Plasmid</keyword>
<keyword evidence="2" id="KW-0645">Protease</keyword>
<gene>
    <name evidence="2" type="ORF">EAL2_808p06770</name>
</gene>
<keyword evidence="2" id="KW-0031">Aminopeptidase</keyword>
<proteinExistence type="inferred from homology"/>
<dbReference type="eggNOG" id="COG3191">
    <property type="taxonomic scope" value="Bacteria"/>
</dbReference>
<dbReference type="PANTHER" id="PTHR36512">
    <property type="entry name" value="D-AMINOPEPTIDASE"/>
    <property type="match status" value="1"/>
</dbReference>
<dbReference type="OrthoDB" id="9770388at2"/>
<dbReference type="KEGG" id="eac:EAL2_808p06770"/>